<evidence type="ECO:0000256" key="7">
    <source>
        <dbReference type="ARBA" id="ARBA00022771"/>
    </source>
</evidence>
<evidence type="ECO:0000259" key="12">
    <source>
        <dbReference type="PROSITE" id="PS50178"/>
    </source>
</evidence>
<feature type="region of interest" description="Disordered" evidence="11">
    <location>
        <begin position="304"/>
        <end position="338"/>
    </location>
</feature>
<dbReference type="InterPro" id="IPR035438">
    <property type="entry name" value="SARA/endofin"/>
</dbReference>
<keyword evidence="7 10" id="KW-0863">Zinc-finger</keyword>
<feature type="compositionally biased region" description="Polar residues" evidence="11">
    <location>
        <begin position="629"/>
        <end position="638"/>
    </location>
</feature>
<feature type="compositionally biased region" description="Pro residues" evidence="11">
    <location>
        <begin position="979"/>
        <end position="988"/>
    </location>
</feature>
<dbReference type="GO" id="GO:0005829">
    <property type="term" value="C:cytosol"/>
    <property type="evidence" value="ECO:0007669"/>
    <property type="project" value="UniProtKB-ARBA"/>
</dbReference>
<feature type="region of interest" description="Disordered" evidence="11">
    <location>
        <begin position="189"/>
        <end position="209"/>
    </location>
</feature>
<dbReference type="InterPro" id="IPR017455">
    <property type="entry name" value="Znf_FYVE-rel"/>
</dbReference>
<feature type="compositionally biased region" description="Basic and acidic residues" evidence="11">
    <location>
        <begin position="612"/>
        <end position="623"/>
    </location>
</feature>
<keyword evidence="8" id="KW-0862">Zinc</keyword>
<dbReference type="CDD" id="cd15729">
    <property type="entry name" value="FYVE_endofin"/>
    <property type="match status" value="1"/>
</dbReference>
<protein>
    <recommendedName>
        <fullName evidence="12">FYVE-type domain-containing protein</fullName>
    </recommendedName>
</protein>
<organism evidence="13 14">
    <name type="scientific">Danionella cerebrum</name>
    <dbReference type="NCBI Taxonomy" id="2873325"/>
    <lineage>
        <taxon>Eukaryota</taxon>
        <taxon>Metazoa</taxon>
        <taxon>Chordata</taxon>
        <taxon>Craniata</taxon>
        <taxon>Vertebrata</taxon>
        <taxon>Euteleostomi</taxon>
        <taxon>Actinopterygii</taxon>
        <taxon>Neopterygii</taxon>
        <taxon>Teleostei</taxon>
        <taxon>Ostariophysi</taxon>
        <taxon>Cypriniformes</taxon>
        <taxon>Danionidae</taxon>
        <taxon>Danioninae</taxon>
        <taxon>Danionella</taxon>
    </lineage>
</organism>
<dbReference type="Pfam" id="PF01363">
    <property type="entry name" value="FYVE"/>
    <property type="match status" value="1"/>
</dbReference>
<dbReference type="Gene3D" id="4.10.720.10">
    <property type="entry name" value="Smad anchor for receptor activation, Smad-binding domain"/>
    <property type="match status" value="1"/>
</dbReference>
<dbReference type="Proteomes" id="UP000316079">
    <property type="component" value="Unassembled WGS sequence"/>
</dbReference>
<dbReference type="Pfam" id="PF11409">
    <property type="entry name" value="SARA"/>
    <property type="match status" value="1"/>
</dbReference>
<feature type="region of interest" description="Disordered" evidence="11">
    <location>
        <begin position="964"/>
        <end position="1005"/>
    </location>
</feature>
<dbReference type="Gene3D" id="3.30.1360.220">
    <property type="entry name" value="Domain of unknown function (DUF3480), N-terminal subdomain"/>
    <property type="match status" value="1"/>
</dbReference>
<dbReference type="Gene3D" id="3.30.500.40">
    <property type="match status" value="1"/>
</dbReference>
<dbReference type="GO" id="GO:0016197">
    <property type="term" value="P:endosomal transport"/>
    <property type="evidence" value="ECO:0007669"/>
    <property type="project" value="TreeGrafter"/>
</dbReference>
<evidence type="ECO:0000256" key="9">
    <source>
        <dbReference type="ARBA" id="ARBA00023136"/>
    </source>
</evidence>
<dbReference type="InterPro" id="IPR011011">
    <property type="entry name" value="Znf_FYVE_PHD"/>
</dbReference>
<dbReference type="FunFam" id="3.30.1360.220:FF:000001">
    <property type="entry name" value="Zinc finger, FYVE domain-containing 9a"/>
    <property type="match status" value="1"/>
</dbReference>
<dbReference type="InterPro" id="IPR037145">
    <property type="entry name" value="SARA_Smad-bd_sf"/>
</dbReference>
<feature type="compositionally biased region" description="Polar residues" evidence="11">
    <location>
        <begin position="964"/>
        <end position="978"/>
    </location>
</feature>
<evidence type="ECO:0000256" key="4">
    <source>
        <dbReference type="ARBA" id="ARBA00022553"/>
    </source>
</evidence>
<keyword evidence="3" id="KW-0963">Cytoplasm</keyword>
<dbReference type="PANTHER" id="PTHR46319:SF1">
    <property type="entry name" value="ZINC FINGER FYVE DOMAIN-CONTAINING PROTEIN 16"/>
    <property type="match status" value="1"/>
</dbReference>
<dbReference type="InterPro" id="IPR022557">
    <property type="entry name" value="SARA-like_C"/>
</dbReference>
<reference evidence="13" key="2">
    <citation type="submission" date="2019-04" db="EMBL/GenBank/DDBJ databases">
        <authorList>
            <person name="Kadobianskyi M."/>
            <person name="Schulze L."/>
            <person name="Schuelke M."/>
            <person name="Judkewitz B."/>
        </authorList>
    </citation>
    <scope>NUCLEOTIDE SEQUENCE</scope>
    <source>
        <strain evidence="13">Bolton</strain>
        <tissue evidence="13">Whole-body</tissue>
    </source>
</reference>
<dbReference type="PANTHER" id="PTHR46319">
    <property type="entry name" value="ZINC FINGER FYVE DOMAIN-CONTAINING PROTEIN"/>
    <property type="match status" value="1"/>
</dbReference>
<proteinExistence type="predicted"/>
<dbReference type="FunFam" id="4.10.720.10:FF:000001">
    <property type="entry name" value="Zinc finger, FYVE domain-containing 9a"/>
    <property type="match status" value="1"/>
</dbReference>
<dbReference type="EMBL" id="SRMA01000924">
    <property type="protein sequence ID" value="TRZ04200.1"/>
    <property type="molecule type" value="Genomic_DNA"/>
</dbReference>
<dbReference type="Pfam" id="PF11979">
    <property type="entry name" value="SARA_C"/>
    <property type="match status" value="1"/>
</dbReference>
<dbReference type="SMART" id="SM01421">
    <property type="entry name" value="DUF3480"/>
    <property type="match status" value="1"/>
</dbReference>
<evidence type="ECO:0000256" key="10">
    <source>
        <dbReference type="PROSITE-ProRule" id="PRU00091"/>
    </source>
</evidence>
<feature type="domain" description="FYVE-type" evidence="12">
    <location>
        <begin position="700"/>
        <end position="758"/>
    </location>
</feature>
<evidence type="ECO:0000313" key="13">
    <source>
        <dbReference type="EMBL" id="TRZ04201.1"/>
    </source>
</evidence>
<accession>A0A553RPV0</accession>
<reference evidence="13 14" key="1">
    <citation type="journal article" date="2019" name="Sci. Data">
        <title>Hybrid genome assembly and annotation of Danionella translucida.</title>
        <authorList>
            <person name="Kadobianskyi M."/>
            <person name="Schulze L."/>
            <person name="Schuelke M."/>
            <person name="Judkewitz B."/>
        </authorList>
    </citation>
    <scope>NUCLEOTIDE SEQUENCE [LARGE SCALE GENOMIC DNA]</scope>
    <source>
        <strain evidence="13 14">Bolton</strain>
    </source>
</reference>
<dbReference type="EMBL" id="SRMA01000924">
    <property type="protein sequence ID" value="TRZ04201.1"/>
    <property type="molecule type" value="Genomic_DNA"/>
</dbReference>
<evidence type="ECO:0000256" key="1">
    <source>
        <dbReference type="ARBA" id="ARBA00004146"/>
    </source>
</evidence>
<dbReference type="SUPFAM" id="SSF57903">
    <property type="entry name" value="FYVE/PHD zinc finger"/>
    <property type="match status" value="1"/>
</dbReference>
<dbReference type="SMART" id="SM01422">
    <property type="entry name" value="SARA"/>
    <property type="match status" value="1"/>
</dbReference>
<dbReference type="PIRSF" id="PIRSF037289">
    <property type="entry name" value="SARA/endofin"/>
    <property type="match status" value="1"/>
</dbReference>
<comment type="subcellular location">
    <subcellularLocation>
        <location evidence="2">Cytoplasm</location>
    </subcellularLocation>
    <subcellularLocation>
        <location evidence="1">Early endosome membrane</location>
    </subcellularLocation>
</comment>
<dbReference type="InterPro" id="IPR013083">
    <property type="entry name" value="Znf_RING/FYVE/PHD"/>
</dbReference>
<keyword evidence="14" id="KW-1185">Reference proteome</keyword>
<dbReference type="FunFam" id="3.30.40.10:FF:000084">
    <property type="entry name" value="Zinc finger, FYVE domain-containing 9b"/>
    <property type="match status" value="1"/>
</dbReference>
<keyword evidence="5" id="KW-0479">Metal-binding</keyword>
<dbReference type="PROSITE" id="PS50178">
    <property type="entry name" value="ZF_FYVE"/>
    <property type="match status" value="1"/>
</dbReference>
<keyword evidence="4" id="KW-0597">Phosphoprotein</keyword>
<dbReference type="STRING" id="623744.A0A553RPV0"/>
<evidence type="ECO:0000256" key="5">
    <source>
        <dbReference type="ARBA" id="ARBA00022723"/>
    </source>
</evidence>
<dbReference type="GO" id="GO:0008270">
    <property type="term" value="F:zinc ion binding"/>
    <property type="evidence" value="ECO:0007669"/>
    <property type="project" value="UniProtKB-KW"/>
</dbReference>
<gene>
    <name evidence="13" type="ORF">DNTS_018839</name>
</gene>
<evidence type="ECO:0000313" key="14">
    <source>
        <dbReference type="Proteomes" id="UP000316079"/>
    </source>
</evidence>
<feature type="region of interest" description="Disordered" evidence="11">
    <location>
        <begin position="535"/>
        <end position="681"/>
    </location>
</feature>
<evidence type="ECO:0000256" key="2">
    <source>
        <dbReference type="ARBA" id="ARBA00004496"/>
    </source>
</evidence>
<dbReference type="GO" id="GO:0005545">
    <property type="term" value="F:1-phosphatidylinositol binding"/>
    <property type="evidence" value="ECO:0007669"/>
    <property type="project" value="UniProtKB-ARBA"/>
</dbReference>
<keyword evidence="6" id="KW-0967">Endosome</keyword>
<feature type="compositionally biased region" description="Polar residues" evidence="11">
    <location>
        <begin position="327"/>
        <end position="338"/>
    </location>
</feature>
<dbReference type="InterPro" id="IPR024608">
    <property type="entry name" value="SARA-like_SBD"/>
</dbReference>
<dbReference type="SMART" id="SM00064">
    <property type="entry name" value="FYVE"/>
    <property type="match status" value="1"/>
</dbReference>
<sequence length="1560" mass="170960">MVFRAVDWDSQKGTRKKTFSESLTLKTLYPEYFEQRGLGNDTLSSSVGHIGPHPRMDSYFKAAVCDLDKLLDDFELNAEELEKKPGPFVSPASPDSRFGGHQLDLPCFTPEQNTLPDVNALHYGLSSQSITLNQKDSYLNERPLTDVDLLSSVDSRGIKSSPPPCPDRSLKPVCDLVNDTGSATLQQADSQEDFKELKHDEGPKDEGLLVDFESPVSTDNILKPDHRHLPNHDSQISFNACSLLDVILPAVGESHDKSSNMHLESSQCEKSLEDLKGQSESLKHEEETCNLVACATEENTLTAIDEHPVSLQPDSTSEDDLVRIQDDSTGSPSAERGSSLSCLPMAVSMCSSLVATLDSQKKTVIETKDEAELETKSPIQEAEELYLPLGVPTIPFASARPDSSPEDEPEIVQIMSNPAVAGHYPERNFKRTLSPTEKLTHRALCESNLSPPYSESPTYSYEFGIANDYLPESDQTVMMVTDEELDAFLMGQGVKNSSEADAEKFGDEGFSEYNGNVERDAFLDEELQSCKVETFASPESDGSLQYLEESEGSNVSSSSQENSPMKTDCKPTPTPKISINPAEIQSDYSPNEESTYGGARPKQLCNQTGRTPSERQRTSHIETDVAGPSTLNGLQLSPTHEELNCEPPSYHQYDSSYGHDELSEPPLYPGEAPEEMESSVGMPGAEFEGLGSKQPPWVPDSEAPNCMNCMQKFTFTKRRHHCRACGKVYCAGCCNVKCRLKYLDKEARVCVICHMTIQKVYKKQLAHGVWSICTLKRTFISRRQSLKSPAALARFGAGLGGARALVHVLESDRTNRNLECKLAEVSCVPSSMREAQGCALYLSYRLSLYCSITYQQGGCFLLCSEHNMQPVIVLDDNLAQAHERMMSPTGPSPNPNIPSEYCSTIPPMQQARAAGTLNSPPPTVMVPVSVLKHPVNDGFPREQKHVWFADGILPNGEVADTTKLSVQTRRSSQESSPITPDPPGPDGPFPDESLKGGSDGNVEVSRLPLGGPWDLGLLCGVGSCVERNASLVPEDEDGLPPLLIITGEEDGGLLVEERPAVCQILLLLEEGGPQPLTFVLNANLLVNVKIVTYGGKKCWCLSSNGLLGVGQKELVFIIECLPEESSLPRDLFNLYVSIYQDAQKGKLIEHLGNVTFTDSFLGSKDHGGILFFTPSFQPLDSLALPPVSFLCGLLIQKLEVPWAKVFPLRLLLALGSRYTVYPCPLTSVRFRDSVFRETGHTIMNLLTDLRNYQYSLPVVESLRVHMEMGNSNIEIPKSRFNEMLKVVNSANEHVISFGACFSTEADSHLVCLQNEDGSYQTQANSIPGKTRRVTGASFVVFNGALKASSGFIAKSSIVEDGLMVQIPPETMEGLRQALRDQSDFQIPCGKADSEETRENVNVRWVDWSAPVNAGVTSPVDGRSLEGVFSIRVQQDSDFEMDGRTIRCTEVFYLLKSSDVSLPAILTSSAQFQREIATASCAALCPHLSVLMANGFNCLALRVSTDSDMVEYQAGSAGHLLPQKYMNDLDGALIPVIHGGSSSVPHQAMDMEFFFFISLSI</sequence>
<dbReference type="Gene3D" id="3.30.40.10">
    <property type="entry name" value="Zinc/RING finger domain, C3HC4 (zinc finger)"/>
    <property type="match status" value="1"/>
</dbReference>
<evidence type="ECO:0000256" key="6">
    <source>
        <dbReference type="ARBA" id="ARBA00022753"/>
    </source>
</evidence>
<evidence type="ECO:0000256" key="11">
    <source>
        <dbReference type="SAM" id="MobiDB-lite"/>
    </source>
</evidence>
<evidence type="ECO:0000256" key="3">
    <source>
        <dbReference type="ARBA" id="ARBA00022490"/>
    </source>
</evidence>
<dbReference type="InterPro" id="IPR000306">
    <property type="entry name" value="Znf_FYVE"/>
</dbReference>
<keyword evidence="9" id="KW-0472">Membrane</keyword>
<feature type="compositionally biased region" description="Low complexity" evidence="11">
    <location>
        <begin position="552"/>
        <end position="563"/>
    </location>
</feature>
<dbReference type="GO" id="GO:0031901">
    <property type="term" value="C:early endosome membrane"/>
    <property type="evidence" value="ECO:0007669"/>
    <property type="project" value="UniProtKB-SubCell"/>
</dbReference>
<comment type="caution">
    <text evidence="13">The sequence shown here is derived from an EMBL/GenBank/DDBJ whole genome shotgun (WGS) entry which is preliminary data.</text>
</comment>
<name>A0A553RPV0_9TELE</name>
<feature type="compositionally biased region" description="Basic and acidic residues" evidence="11">
    <location>
        <begin position="192"/>
        <end position="207"/>
    </location>
</feature>
<dbReference type="OrthoDB" id="5872154at2759"/>
<evidence type="ECO:0000256" key="8">
    <source>
        <dbReference type="ARBA" id="ARBA00022833"/>
    </source>
</evidence>